<evidence type="ECO:0000313" key="5">
    <source>
        <dbReference type="EMBL" id="KKK61555.1"/>
    </source>
</evidence>
<organism evidence="5">
    <name type="scientific">marine sediment metagenome</name>
    <dbReference type="NCBI Taxonomy" id="412755"/>
    <lineage>
        <taxon>unclassified sequences</taxon>
        <taxon>metagenomes</taxon>
        <taxon>ecological metagenomes</taxon>
    </lineage>
</organism>
<reference evidence="5" key="1">
    <citation type="journal article" date="2015" name="Nature">
        <title>Complex archaea that bridge the gap between prokaryotes and eukaryotes.</title>
        <authorList>
            <person name="Spang A."/>
            <person name="Saw J.H."/>
            <person name="Jorgensen S.L."/>
            <person name="Zaremba-Niedzwiedzka K."/>
            <person name="Martijn J."/>
            <person name="Lind A.E."/>
            <person name="van Eijk R."/>
            <person name="Schleper C."/>
            <person name="Guy L."/>
            <person name="Ettema T.J."/>
        </authorList>
    </citation>
    <scope>NUCLEOTIDE SEQUENCE</scope>
</reference>
<evidence type="ECO:0000256" key="2">
    <source>
        <dbReference type="ARBA" id="ARBA00022768"/>
    </source>
</evidence>
<dbReference type="PANTHER" id="PTHR11741">
    <property type="entry name" value="ELONGATION FACTOR TS"/>
    <property type="match status" value="1"/>
</dbReference>
<dbReference type="CDD" id="cd14275">
    <property type="entry name" value="UBA_EF-Ts"/>
    <property type="match status" value="1"/>
</dbReference>
<protein>
    <recommendedName>
        <fullName evidence="4">Translation elongation factor EFTs/EF1B dimerisation domain-containing protein</fullName>
    </recommendedName>
</protein>
<dbReference type="SUPFAM" id="SSF54713">
    <property type="entry name" value="Elongation factor Ts (EF-Ts), dimerisation domain"/>
    <property type="match status" value="1"/>
</dbReference>
<dbReference type="Gene3D" id="3.30.479.20">
    <property type="entry name" value="Elongation factor Ts, dimerisation domain"/>
    <property type="match status" value="1"/>
</dbReference>
<dbReference type="PROSITE" id="PS01126">
    <property type="entry name" value="EF_TS_1"/>
    <property type="match status" value="1"/>
</dbReference>
<dbReference type="Gene3D" id="1.10.8.10">
    <property type="entry name" value="DNA helicase RuvA subunit, C-terminal domain"/>
    <property type="match status" value="1"/>
</dbReference>
<evidence type="ECO:0000259" key="4">
    <source>
        <dbReference type="Pfam" id="PF00889"/>
    </source>
</evidence>
<evidence type="ECO:0000256" key="1">
    <source>
        <dbReference type="ARBA" id="ARBA00005532"/>
    </source>
</evidence>
<gene>
    <name evidence="5" type="ORF">LCGC14_3013160</name>
</gene>
<dbReference type="PANTHER" id="PTHR11741:SF0">
    <property type="entry name" value="ELONGATION FACTOR TS, MITOCHONDRIAL"/>
    <property type="match status" value="1"/>
</dbReference>
<keyword evidence="3" id="KW-0648">Protein biosynthesis</keyword>
<dbReference type="InterPro" id="IPR009060">
    <property type="entry name" value="UBA-like_sf"/>
</dbReference>
<dbReference type="InterPro" id="IPR036402">
    <property type="entry name" value="EF-Ts_dimer_sf"/>
</dbReference>
<comment type="similarity">
    <text evidence="1">Belongs to the EF-Ts family.</text>
</comment>
<evidence type="ECO:0000256" key="3">
    <source>
        <dbReference type="ARBA" id="ARBA00022917"/>
    </source>
</evidence>
<dbReference type="AlphaFoldDB" id="A0A0F8XKF0"/>
<dbReference type="InterPro" id="IPR014039">
    <property type="entry name" value="Transl_elong_EFTs/EF1B_dimer"/>
</dbReference>
<proteinExistence type="inferred from homology"/>
<accession>A0A0F8XKF0</accession>
<dbReference type="EMBL" id="LAZR01062419">
    <property type="protein sequence ID" value="KKK61555.1"/>
    <property type="molecule type" value="Genomic_DNA"/>
</dbReference>
<dbReference type="InterPro" id="IPR001816">
    <property type="entry name" value="Transl_elong_EFTs/EF1B"/>
</dbReference>
<dbReference type="HAMAP" id="MF_00050">
    <property type="entry name" value="EF_Ts"/>
    <property type="match status" value="1"/>
</dbReference>
<dbReference type="Pfam" id="PF00889">
    <property type="entry name" value="EF_TS"/>
    <property type="match status" value="1"/>
</dbReference>
<dbReference type="FunFam" id="1.10.8.10:FF:000001">
    <property type="entry name" value="Elongation factor Ts"/>
    <property type="match status" value="1"/>
</dbReference>
<comment type="caution">
    <text evidence="5">The sequence shown here is derived from an EMBL/GenBank/DDBJ whole genome shotgun (WGS) entry which is preliminary data.</text>
</comment>
<sequence>MPVSPAAVKELRELTGAGMLDCKSALEEAGGDFDKAKDILRKKGIAMAAKKAERATAEGLVQTYVHHDGRLGALVEINCETDFVARTEDFSKLAQNIALQVAATNPTYVASEDIPKDTEGDAKDLCLLLQPFVRDESMTVADMVKETIRKTGENIRIRRFARFELGR</sequence>
<keyword evidence="2" id="KW-0251">Elongation factor</keyword>
<dbReference type="PROSITE" id="PS01127">
    <property type="entry name" value="EF_TS_2"/>
    <property type="match status" value="1"/>
</dbReference>
<feature type="domain" description="Translation elongation factor EFTs/EF1B dimerisation" evidence="4">
    <location>
        <begin position="38"/>
        <end position="118"/>
    </location>
</feature>
<dbReference type="GO" id="GO:0003746">
    <property type="term" value="F:translation elongation factor activity"/>
    <property type="evidence" value="ECO:0007669"/>
    <property type="project" value="UniProtKB-KW"/>
</dbReference>
<name>A0A0F8XKF0_9ZZZZ</name>
<dbReference type="NCBIfam" id="TIGR00116">
    <property type="entry name" value="tsf"/>
    <property type="match status" value="1"/>
</dbReference>
<dbReference type="SUPFAM" id="SSF46934">
    <property type="entry name" value="UBA-like"/>
    <property type="match status" value="1"/>
</dbReference>
<dbReference type="InterPro" id="IPR018101">
    <property type="entry name" value="Transl_elong_Ts_CS"/>
</dbReference>